<name>A0A1H0WMM8_9ACTN</name>
<dbReference type="GO" id="GO:0032259">
    <property type="term" value="P:methylation"/>
    <property type="evidence" value="ECO:0007669"/>
    <property type="project" value="UniProtKB-KW"/>
</dbReference>
<dbReference type="AlphaFoldDB" id="A0A1H0WMM8"/>
<keyword evidence="1" id="KW-0808">Transferase</keyword>
<dbReference type="InterPro" id="IPR006764">
    <property type="entry name" value="SAM_dep_MeTrfase_SAV2177_type"/>
</dbReference>
<dbReference type="SUPFAM" id="SSF53335">
    <property type="entry name" value="S-adenosyl-L-methionine-dependent methyltransferases"/>
    <property type="match status" value="1"/>
</dbReference>
<dbReference type="Pfam" id="PF04672">
    <property type="entry name" value="Methyltransf_19"/>
    <property type="match status" value="1"/>
</dbReference>
<dbReference type="Proteomes" id="UP000199497">
    <property type="component" value="Unassembled WGS sequence"/>
</dbReference>
<proteinExistence type="predicted"/>
<sequence>MAYVDHDPVAVAHAQRLLPDSPNVTITQGDARDVTTVLNAPGVAGLLDFDTPPRRSRQRLRGRRVMLRPARCAARRATVSGPTWCRPSWA</sequence>
<keyword evidence="1" id="KW-0489">Methyltransferase</keyword>
<dbReference type="EMBL" id="FNJR01000013">
    <property type="protein sequence ID" value="SDP91964.1"/>
    <property type="molecule type" value="Genomic_DNA"/>
</dbReference>
<dbReference type="InterPro" id="IPR029063">
    <property type="entry name" value="SAM-dependent_MTases_sf"/>
</dbReference>
<organism evidence="1 2">
    <name type="scientific">Actinopolyspora xinjiangensis</name>
    <dbReference type="NCBI Taxonomy" id="405564"/>
    <lineage>
        <taxon>Bacteria</taxon>
        <taxon>Bacillati</taxon>
        <taxon>Actinomycetota</taxon>
        <taxon>Actinomycetes</taxon>
        <taxon>Actinopolysporales</taxon>
        <taxon>Actinopolysporaceae</taxon>
        <taxon>Actinopolyspora</taxon>
    </lineage>
</organism>
<gene>
    <name evidence="1" type="ORF">SAMN04487905_11354</name>
</gene>
<dbReference type="GO" id="GO:0008168">
    <property type="term" value="F:methyltransferase activity"/>
    <property type="evidence" value="ECO:0007669"/>
    <property type="project" value="UniProtKB-KW"/>
</dbReference>
<reference evidence="2" key="1">
    <citation type="submission" date="2016-10" db="EMBL/GenBank/DDBJ databases">
        <authorList>
            <person name="Varghese N."/>
            <person name="Submissions S."/>
        </authorList>
    </citation>
    <scope>NUCLEOTIDE SEQUENCE [LARGE SCALE GENOMIC DNA]</scope>
    <source>
        <strain evidence="2">DSM 46732</strain>
    </source>
</reference>
<keyword evidence="2" id="KW-1185">Reference proteome</keyword>
<protein>
    <submittedName>
        <fullName evidence="1">S-adenosyl methyltransferase</fullName>
    </submittedName>
</protein>
<accession>A0A1H0WMM8</accession>
<evidence type="ECO:0000313" key="2">
    <source>
        <dbReference type="Proteomes" id="UP000199497"/>
    </source>
</evidence>
<dbReference type="STRING" id="405564.SAMN04487905_11354"/>
<dbReference type="Gene3D" id="3.40.50.150">
    <property type="entry name" value="Vaccinia Virus protein VP39"/>
    <property type="match status" value="1"/>
</dbReference>
<evidence type="ECO:0000313" key="1">
    <source>
        <dbReference type="EMBL" id="SDP91964.1"/>
    </source>
</evidence>